<accession>A0A4Y8QAB4</accession>
<evidence type="ECO:0000313" key="2">
    <source>
        <dbReference type="EMBL" id="TFE91843.1"/>
    </source>
</evidence>
<keyword evidence="1" id="KW-1133">Transmembrane helix</keyword>
<feature type="transmembrane region" description="Helical" evidence="1">
    <location>
        <begin position="186"/>
        <end position="207"/>
    </location>
</feature>
<sequence>MEFILKLHEVYIQIINLDPATKFIITFLIGLGAFLYKTFLNLYSENDKQTQPIKIKEGELLAKLEAAIAIYEKGTKDLIAQDKLVEKLGECYCYLSTEHKQKVRLFYENRSDSTLATLRKLTCDRVDQISTFGEKPLLIDQISSYIKKICRPLAPLISISILLILIAVNYSTYLQENSFWGKLNVTASWTSGMLSLVLSLSMINILIENRWIRGLGFKPWAYITIIILCPLIAYLIQPQLTAFAAIVQIGFMITLSKSRNSA</sequence>
<dbReference type="Proteomes" id="UP000298246">
    <property type="component" value="Unassembled WGS sequence"/>
</dbReference>
<dbReference type="AlphaFoldDB" id="A0A4Y8QAB4"/>
<name>A0A4Y8QAB4_9BACL</name>
<evidence type="ECO:0000313" key="3">
    <source>
        <dbReference type="Proteomes" id="UP000298246"/>
    </source>
</evidence>
<reference evidence="2 3" key="1">
    <citation type="submission" date="2017-03" db="EMBL/GenBank/DDBJ databases">
        <title>Isolation of Levoglucosan Utilizing Bacteria.</title>
        <authorList>
            <person name="Arya A.S."/>
        </authorList>
    </citation>
    <scope>NUCLEOTIDE SEQUENCE [LARGE SCALE GENOMIC DNA]</scope>
    <source>
        <strain evidence="2 3">MEC069</strain>
    </source>
</reference>
<feature type="transmembrane region" description="Helical" evidence="1">
    <location>
        <begin position="153"/>
        <end position="174"/>
    </location>
</feature>
<feature type="transmembrane region" description="Helical" evidence="1">
    <location>
        <begin position="20"/>
        <end position="39"/>
    </location>
</feature>
<feature type="transmembrane region" description="Helical" evidence="1">
    <location>
        <begin position="219"/>
        <end position="236"/>
    </location>
</feature>
<organism evidence="2 3">
    <name type="scientific">Paenibacillus athensensis</name>
    <dbReference type="NCBI Taxonomy" id="1967502"/>
    <lineage>
        <taxon>Bacteria</taxon>
        <taxon>Bacillati</taxon>
        <taxon>Bacillota</taxon>
        <taxon>Bacilli</taxon>
        <taxon>Bacillales</taxon>
        <taxon>Paenibacillaceae</taxon>
        <taxon>Paenibacillus</taxon>
    </lineage>
</organism>
<dbReference type="EMBL" id="MYFO01000001">
    <property type="protein sequence ID" value="TFE91843.1"/>
    <property type="molecule type" value="Genomic_DNA"/>
</dbReference>
<keyword evidence="1" id="KW-0472">Membrane</keyword>
<keyword evidence="3" id="KW-1185">Reference proteome</keyword>
<gene>
    <name evidence="2" type="ORF">B5M42_00970</name>
</gene>
<proteinExistence type="predicted"/>
<protein>
    <submittedName>
        <fullName evidence="2">Uncharacterized protein</fullName>
    </submittedName>
</protein>
<evidence type="ECO:0000256" key="1">
    <source>
        <dbReference type="SAM" id="Phobius"/>
    </source>
</evidence>
<dbReference type="RefSeq" id="WP_230632582.1">
    <property type="nucleotide sequence ID" value="NZ_MYFO02000001.1"/>
</dbReference>
<comment type="caution">
    <text evidence="2">The sequence shown here is derived from an EMBL/GenBank/DDBJ whole genome shotgun (WGS) entry which is preliminary data.</text>
</comment>
<keyword evidence="1" id="KW-0812">Transmembrane</keyword>